<dbReference type="InterPro" id="IPR039198">
    <property type="entry name" value="Srl3/Whi5"/>
</dbReference>
<evidence type="ECO:0000256" key="8">
    <source>
        <dbReference type="ARBA" id="ARBA00023242"/>
    </source>
</evidence>
<evidence type="ECO:0000256" key="9">
    <source>
        <dbReference type="SAM" id="MobiDB-lite"/>
    </source>
</evidence>
<dbReference type="Proteomes" id="UP000094801">
    <property type="component" value="Unassembled WGS sequence"/>
</dbReference>
<reference evidence="11" key="1">
    <citation type="submission" date="2016-04" db="EMBL/GenBank/DDBJ databases">
        <title>Comparative genomics of biotechnologically important yeasts.</title>
        <authorList>
            <consortium name="DOE Joint Genome Institute"/>
            <person name="Riley R."/>
            <person name="Haridas S."/>
            <person name="Wolfe K.H."/>
            <person name="Lopes M.R."/>
            <person name="Hittinger C.T."/>
            <person name="Goker M."/>
            <person name="Salamov A."/>
            <person name="Wisecaver J."/>
            <person name="Long T.M."/>
            <person name="Aerts A.L."/>
            <person name="Barry K."/>
            <person name="Choi C."/>
            <person name="Clum A."/>
            <person name="Coughlan A.Y."/>
            <person name="Deshpande S."/>
            <person name="Douglass A.P."/>
            <person name="Hanson S.J."/>
            <person name="Klenk H.-P."/>
            <person name="Labutti K."/>
            <person name="Lapidus A."/>
            <person name="Lindquist E."/>
            <person name="Lipzen A."/>
            <person name="Meier-Kolthoff J.P."/>
            <person name="Ohm R.A."/>
            <person name="Otillar R.P."/>
            <person name="Pangilinan J."/>
            <person name="Peng Y."/>
            <person name="Rokas A."/>
            <person name="Rosa C.A."/>
            <person name="Scheuner C."/>
            <person name="Sibirny A.A."/>
            <person name="Slot J.C."/>
            <person name="Stielow J.B."/>
            <person name="Sun H."/>
            <person name="Kurtzman C.P."/>
            <person name="Blackwell M."/>
            <person name="Grigoriev I.V."/>
            <person name="Jeffries T.W."/>
        </authorList>
    </citation>
    <scope>NUCLEOTIDE SEQUENCE [LARGE SCALE GENOMIC DNA]</scope>
    <source>
        <strain evidence="11">NRRL YB-2248</strain>
    </source>
</reference>
<organism evidence="10 11">
    <name type="scientific">[Candida] arabinofermentans NRRL YB-2248</name>
    <dbReference type="NCBI Taxonomy" id="983967"/>
    <lineage>
        <taxon>Eukaryota</taxon>
        <taxon>Fungi</taxon>
        <taxon>Dikarya</taxon>
        <taxon>Ascomycota</taxon>
        <taxon>Saccharomycotina</taxon>
        <taxon>Pichiomycetes</taxon>
        <taxon>Pichiales</taxon>
        <taxon>Pichiaceae</taxon>
        <taxon>Ogataea</taxon>
        <taxon>Ogataea/Candida clade</taxon>
    </lineage>
</organism>
<keyword evidence="8" id="KW-0539">Nucleus</keyword>
<gene>
    <name evidence="10" type="ORF">CANARDRAFT_23912</name>
</gene>
<proteinExistence type="inferred from homology"/>
<dbReference type="Pfam" id="PF08528">
    <property type="entry name" value="Whi5"/>
    <property type="match status" value="1"/>
</dbReference>
<keyword evidence="5" id="KW-0678">Repressor</keyword>
<keyword evidence="7" id="KW-0804">Transcription</keyword>
<dbReference type="GO" id="GO:0000082">
    <property type="term" value="P:G1/S transition of mitotic cell cycle"/>
    <property type="evidence" value="ECO:0007669"/>
    <property type="project" value="InterPro"/>
</dbReference>
<evidence type="ECO:0000256" key="4">
    <source>
        <dbReference type="ARBA" id="ARBA00022490"/>
    </source>
</evidence>
<dbReference type="PANTHER" id="PTHR28246:SF1">
    <property type="entry name" value="G1-SPECIFIC TRANSCRIPTIONAL REPRESSOR WHI5-RELATED"/>
    <property type="match status" value="1"/>
</dbReference>
<evidence type="ECO:0000256" key="3">
    <source>
        <dbReference type="ARBA" id="ARBA00006922"/>
    </source>
</evidence>
<evidence type="ECO:0000313" key="11">
    <source>
        <dbReference type="Proteomes" id="UP000094801"/>
    </source>
</evidence>
<evidence type="ECO:0000256" key="1">
    <source>
        <dbReference type="ARBA" id="ARBA00004123"/>
    </source>
</evidence>
<accession>A0A1E4SYE5</accession>
<dbReference type="GO" id="GO:0033309">
    <property type="term" value="C:SBF transcription complex"/>
    <property type="evidence" value="ECO:0007669"/>
    <property type="project" value="TreeGrafter"/>
</dbReference>
<comment type="subcellular location">
    <subcellularLocation>
        <location evidence="2">Cytoplasm</location>
    </subcellularLocation>
    <subcellularLocation>
        <location evidence="1">Nucleus</location>
    </subcellularLocation>
</comment>
<keyword evidence="4" id="KW-0963">Cytoplasm</keyword>
<sequence>MKHNPSTPETNSFSFENTNTNNTNNNNSLKNEPITPSLKKSNSFESSSSSNNNNNNNNYNHIVIPQTPDRSNINILTSSNETPLLSPTKHNHLNSLHITPSKRKSTDFYNLLKSPDIIRSNNNDSNNTELKRRSIELNKIIHKSPELNGNFLFHDNLTTSPTRKSASGGASGNNTFRVKKKKNEFEIKEISDNLKTRLNYANLKIQNGWNDTSINELEKKLSTKTEVTNTAIIPQPQQPKSRLKLDDLANLKGSAEPELIKALNVENTLNKLKNNKPKKLIINNSNNDNDNNLEQEAIMSLISLSSPIKYNPNTTTTTTTTTTTNKLQNNESITDDETDLEDDKLIKSRSDINNNTNTGNKVLGLGLNLNINKNQDEDDETASDYSD</sequence>
<feature type="compositionally biased region" description="Low complexity" evidence="9">
    <location>
        <begin position="9"/>
        <end position="28"/>
    </location>
</feature>
<evidence type="ECO:0000256" key="6">
    <source>
        <dbReference type="ARBA" id="ARBA00023015"/>
    </source>
</evidence>
<evidence type="ECO:0000256" key="7">
    <source>
        <dbReference type="ARBA" id="ARBA00023163"/>
    </source>
</evidence>
<dbReference type="PANTHER" id="PTHR28246">
    <property type="entry name" value="G1-SPECIFIC TRANSCRIPTIONAL REPRESSOR WHI5-RELATED"/>
    <property type="match status" value="1"/>
</dbReference>
<comment type="similarity">
    <text evidence="3">Belongs to the WHI5/NRM1 family.</text>
</comment>
<dbReference type="GO" id="GO:0005737">
    <property type="term" value="C:cytoplasm"/>
    <property type="evidence" value="ECO:0007669"/>
    <property type="project" value="UniProtKB-SubCell"/>
</dbReference>
<name>A0A1E4SYE5_9ASCO</name>
<dbReference type="InterPro" id="IPR013734">
    <property type="entry name" value="TF_Nrm1/Whi5"/>
</dbReference>
<keyword evidence="11" id="KW-1185">Reference proteome</keyword>
<dbReference type="AlphaFoldDB" id="A0A1E4SYE5"/>
<feature type="region of interest" description="Disordered" evidence="9">
    <location>
        <begin position="1"/>
        <end position="65"/>
    </location>
</feature>
<evidence type="ECO:0000256" key="5">
    <source>
        <dbReference type="ARBA" id="ARBA00022491"/>
    </source>
</evidence>
<dbReference type="GO" id="GO:0003712">
    <property type="term" value="F:transcription coregulator activity"/>
    <property type="evidence" value="ECO:0007669"/>
    <property type="project" value="TreeGrafter"/>
</dbReference>
<evidence type="ECO:0000256" key="2">
    <source>
        <dbReference type="ARBA" id="ARBA00004496"/>
    </source>
</evidence>
<dbReference type="EMBL" id="KV453856">
    <property type="protein sequence ID" value="ODV84508.1"/>
    <property type="molecule type" value="Genomic_DNA"/>
</dbReference>
<feature type="compositionally biased region" description="Low complexity" evidence="9">
    <location>
        <begin position="41"/>
        <end position="60"/>
    </location>
</feature>
<protein>
    <submittedName>
        <fullName evidence="10">Uncharacterized protein</fullName>
    </submittedName>
</protein>
<dbReference type="OrthoDB" id="2359117at2759"/>
<evidence type="ECO:0000313" key="10">
    <source>
        <dbReference type="EMBL" id="ODV84508.1"/>
    </source>
</evidence>
<dbReference type="STRING" id="983967.A0A1E4SYE5"/>
<keyword evidence="6" id="KW-0805">Transcription regulation</keyword>